<dbReference type="Gene3D" id="2.100.10.20">
    <property type="entry name" value="Vitelline membrane outer layer protein I (VOMI)"/>
    <property type="match status" value="1"/>
</dbReference>
<sequence length="191" mass="20639">MLRAVMDLSINTAFFLVLSCCLWDADARIVNFILTVPNGGSWGNWEFGQSCPTGYANAFSLKVQKSQGKGDDTALNGIRLYCTNGDVIQSAAGPWGDWTAIQRCPSGNLNSFSLRVEKKQLAGDDTAANNIRFSCEDGTVLTGHGTDWGEFGQKSRLCPIGGICGLQTMVEEDKGKGDNTALNDVKFYCCD</sequence>
<evidence type="ECO:0008006" key="4">
    <source>
        <dbReference type="Google" id="ProtNLM"/>
    </source>
</evidence>
<reference evidence="2" key="2">
    <citation type="submission" date="2025-08" db="UniProtKB">
        <authorList>
            <consortium name="Ensembl"/>
        </authorList>
    </citation>
    <scope>IDENTIFICATION</scope>
</reference>
<dbReference type="GeneID" id="100566673"/>
<dbReference type="FunCoup" id="A0A803T9D4">
    <property type="interactions" value="11"/>
</dbReference>
<keyword evidence="3" id="KW-1185">Reference proteome</keyword>
<dbReference type="InterPro" id="IPR005515">
    <property type="entry name" value="VOMI"/>
</dbReference>
<dbReference type="GeneTree" id="ENSGT00390000009313"/>
<keyword evidence="1" id="KW-0732">Signal</keyword>
<dbReference type="AlphaFoldDB" id="A0A803T9D4"/>
<feature type="signal peptide" evidence="1">
    <location>
        <begin position="1"/>
        <end position="27"/>
    </location>
</feature>
<dbReference type="PROSITE" id="PS51257">
    <property type="entry name" value="PROKAR_LIPOPROTEIN"/>
    <property type="match status" value="1"/>
</dbReference>
<feature type="chain" id="PRO_5032744854" description="Vitelline membrane outer layer 1 homolog" evidence="1">
    <location>
        <begin position="28"/>
        <end position="191"/>
    </location>
</feature>
<evidence type="ECO:0000313" key="2">
    <source>
        <dbReference type="Ensembl" id="ENSACAP00000031824.1"/>
    </source>
</evidence>
<dbReference type="PANTHER" id="PTHR18841:SF2">
    <property type="entry name" value="VITELLINE MEMBRANE OUTER LAYER PROTEIN 1 HOMOLOG"/>
    <property type="match status" value="1"/>
</dbReference>
<accession>A0A803T9D4</accession>
<evidence type="ECO:0000313" key="3">
    <source>
        <dbReference type="Proteomes" id="UP000001646"/>
    </source>
</evidence>
<gene>
    <name evidence="2" type="primary">LOC100566673</name>
</gene>
<reference evidence="2" key="3">
    <citation type="submission" date="2025-09" db="UniProtKB">
        <authorList>
            <consortium name="Ensembl"/>
        </authorList>
    </citation>
    <scope>IDENTIFICATION</scope>
</reference>
<dbReference type="KEGG" id="acs:100566673"/>
<dbReference type="InterPro" id="IPR036706">
    <property type="entry name" value="VOMI_sf"/>
</dbReference>
<organism evidence="2 3">
    <name type="scientific">Anolis carolinensis</name>
    <name type="common">Green anole</name>
    <name type="synonym">American chameleon</name>
    <dbReference type="NCBI Taxonomy" id="28377"/>
    <lineage>
        <taxon>Eukaryota</taxon>
        <taxon>Metazoa</taxon>
        <taxon>Chordata</taxon>
        <taxon>Craniata</taxon>
        <taxon>Vertebrata</taxon>
        <taxon>Euteleostomi</taxon>
        <taxon>Lepidosauria</taxon>
        <taxon>Squamata</taxon>
        <taxon>Bifurcata</taxon>
        <taxon>Unidentata</taxon>
        <taxon>Episquamata</taxon>
        <taxon>Toxicofera</taxon>
        <taxon>Iguania</taxon>
        <taxon>Dactyloidae</taxon>
        <taxon>Anolis</taxon>
    </lineage>
</organism>
<evidence type="ECO:0000256" key="1">
    <source>
        <dbReference type="SAM" id="SignalP"/>
    </source>
</evidence>
<dbReference type="Pfam" id="PF03762">
    <property type="entry name" value="VOMI"/>
    <property type="match status" value="1"/>
</dbReference>
<protein>
    <recommendedName>
        <fullName evidence="4">Vitelline membrane outer layer 1 homolog</fullName>
    </recommendedName>
</protein>
<dbReference type="CDD" id="cd00220">
    <property type="entry name" value="VMO-I"/>
    <property type="match status" value="1"/>
</dbReference>
<dbReference type="Ensembl" id="ENSACAT00000039802.1">
    <property type="protein sequence ID" value="ENSACAP00000031824.1"/>
    <property type="gene ID" value="ENSACAG00000045159.1"/>
</dbReference>
<dbReference type="SUPFAM" id="SSF51092">
    <property type="entry name" value="Vitelline membrane outer protein-I (VMO-I)"/>
    <property type="match status" value="1"/>
</dbReference>
<dbReference type="PANTHER" id="PTHR18841">
    <property type="entry name" value="VITELLINE MEMBRANE OUTER LAYER PROTEIN I-RELATED"/>
    <property type="match status" value="1"/>
</dbReference>
<proteinExistence type="predicted"/>
<dbReference type="InParanoid" id="A0A803T9D4"/>
<dbReference type="RefSeq" id="XP_016848148.1">
    <property type="nucleotide sequence ID" value="XM_016992659.2"/>
</dbReference>
<dbReference type="GO" id="GO:0005615">
    <property type="term" value="C:extracellular space"/>
    <property type="evidence" value="ECO:0000318"/>
    <property type="project" value="GO_Central"/>
</dbReference>
<dbReference type="Proteomes" id="UP000001646">
    <property type="component" value="Chromosome 3"/>
</dbReference>
<reference evidence="2 3" key="1">
    <citation type="submission" date="2009-12" db="EMBL/GenBank/DDBJ databases">
        <title>The Genome Sequence of Anolis carolinensis (Green Anole Lizard).</title>
        <authorList>
            <consortium name="The Genome Sequencing Platform"/>
            <person name="Di Palma F."/>
            <person name="Alfoldi J."/>
            <person name="Heiman D."/>
            <person name="Young S."/>
            <person name="Grabherr M."/>
            <person name="Johnson J."/>
            <person name="Lander E.S."/>
            <person name="Lindblad-Toh K."/>
        </authorList>
    </citation>
    <scope>NUCLEOTIDE SEQUENCE [LARGE SCALE GENOMIC DNA]</scope>
    <source>
        <strain evidence="2 3">JBL SC #1</strain>
    </source>
</reference>
<dbReference type="OrthoDB" id="6344411at2759"/>
<name>A0A803T9D4_ANOCA</name>